<dbReference type="GO" id="GO:0003676">
    <property type="term" value="F:nucleic acid binding"/>
    <property type="evidence" value="ECO:0007669"/>
    <property type="project" value="InterPro"/>
</dbReference>
<feature type="domain" description="RNase H type-1" evidence="1">
    <location>
        <begin position="35"/>
        <end position="79"/>
    </location>
</feature>
<organism evidence="2 3">
    <name type="scientific">Exocentrus adspersus</name>
    <dbReference type="NCBI Taxonomy" id="1586481"/>
    <lineage>
        <taxon>Eukaryota</taxon>
        <taxon>Metazoa</taxon>
        <taxon>Ecdysozoa</taxon>
        <taxon>Arthropoda</taxon>
        <taxon>Hexapoda</taxon>
        <taxon>Insecta</taxon>
        <taxon>Pterygota</taxon>
        <taxon>Neoptera</taxon>
        <taxon>Endopterygota</taxon>
        <taxon>Coleoptera</taxon>
        <taxon>Polyphaga</taxon>
        <taxon>Cucujiformia</taxon>
        <taxon>Chrysomeloidea</taxon>
        <taxon>Cerambycidae</taxon>
        <taxon>Lamiinae</taxon>
        <taxon>Acanthocinini</taxon>
        <taxon>Exocentrus</taxon>
    </lineage>
</organism>
<dbReference type="GO" id="GO:0004523">
    <property type="term" value="F:RNA-DNA hybrid ribonuclease activity"/>
    <property type="evidence" value="ECO:0007669"/>
    <property type="project" value="InterPro"/>
</dbReference>
<proteinExistence type="predicted"/>
<keyword evidence="3" id="KW-1185">Reference proteome</keyword>
<name>A0AAV8VXH6_9CUCU</name>
<dbReference type="Gene3D" id="3.30.420.10">
    <property type="entry name" value="Ribonuclease H-like superfamily/Ribonuclease H"/>
    <property type="match status" value="1"/>
</dbReference>
<dbReference type="EMBL" id="JANEYG010000022">
    <property type="protein sequence ID" value="KAJ8918840.1"/>
    <property type="molecule type" value="Genomic_DNA"/>
</dbReference>
<sequence>MRPYFRRRYTPLNFVEGSSESGAQPQALGSYRCTSKTVWNCQQTLSPVGRTNRLTLVWIPGHVGLKGNEVADSLARRGAALEFIGPEPVLGLSYSTA</sequence>
<evidence type="ECO:0000313" key="2">
    <source>
        <dbReference type="EMBL" id="KAJ8918840.1"/>
    </source>
</evidence>
<dbReference type="InterPro" id="IPR012337">
    <property type="entry name" value="RNaseH-like_sf"/>
</dbReference>
<evidence type="ECO:0000259" key="1">
    <source>
        <dbReference type="Pfam" id="PF00075"/>
    </source>
</evidence>
<evidence type="ECO:0000313" key="3">
    <source>
        <dbReference type="Proteomes" id="UP001159042"/>
    </source>
</evidence>
<dbReference type="Proteomes" id="UP001159042">
    <property type="component" value="Unassembled WGS sequence"/>
</dbReference>
<feature type="non-terminal residue" evidence="2">
    <location>
        <position position="97"/>
    </location>
</feature>
<dbReference type="InterPro" id="IPR036397">
    <property type="entry name" value="RNaseH_sf"/>
</dbReference>
<dbReference type="Pfam" id="PF00075">
    <property type="entry name" value="RNase_H"/>
    <property type="match status" value="1"/>
</dbReference>
<dbReference type="AlphaFoldDB" id="A0AAV8VXH6"/>
<dbReference type="InterPro" id="IPR002156">
    <property type="entry name" value="RNaseH_domain"/>
</dbReference>
<dbReference type="SUPFAM" id="SSF53098">
    <property type="entry name" value="Ribonuclease H-like"/>
    <property type="match status" value="1"/>
</dbReference>
<accession>A0AAV8VXH6</accession>
<protein>
    <recommendedName>
        <fullName evidence="1">RNase H type-1 domain-containing protein</fullName>
    </recommendedName>
</protein>
<reference evidence="2 3" key="1">
    <citation type="journal article" date="2023" name="Insect Mol. Biol.">
        <title>Genome sequencing provides insights into the evolution of gene families encoding plant cell wall-degrading enzymes in longhorned beetles.</title>
        <authorList>
            <person name="Shin N.R."/>
            <person name="Okamura Y."/>
            <person name="Kirsch R."/>
            <person name="Pauchet Y."/>
        </authorList>
    </citation>
    <scope>NUCLEOTIDE SEQUENCE [LARGE SCALE GENOMIC DNA]</scope>
    <source>
        <strain evidence="2">EAD_L_NR</strain>
    </source>
</reference>
<gene>
    <name evidence="2" type="ORF">NQ315_011126</name>
</gene>
<comment type="caution">
    <text evidence="2">The sequence shown here is derived from an EMBL/GenBank/DDBJ whole genome shotgun (WGS) entry which is preliminary data.</text>
</comment>